<dbReference type="GeneID" id="25984686"/>
<evidence type="ECO:0000259" key="13">
    <source>
        <dbReference type="PROSITE" id="PS50011"/>
    </source>
</evidence>
<dbReference type="GO" id="GO:0004674">
    <property type="term" value="F:protein serine/threonine kinase activity"/>
    <property type="evidence" value="ECO:0007669"/>
    <property type="project" value="UniProtKB-KW"/>
</dbReference>
<evidence type="ECO:0000256" key="8">
    <source>
        <dbReference type="ARBA" id="ARBA00047899"/>
    </source>
</evidence>
<dbReference type="FunFam" id="1.10.510.10:FF:000207">
    <property type="entry name" value="serine/threonine-protein kinase dst1 isoform X1"/>
    <property type="match status" value="1"/>
</dbReference>
<dbReference type="PANTHER" id="PTHR48012:SF10">
    <property type="entry name" value="FI20177P1"/>
    <property type="match status" value="1"/>
</dbReference>
<dbReference type="PROSITE" id="PS00107">
    <property type="entry name" value="PROTEIN_KINASE_ATP"/>
    <property type="match status" value="1"/>
</dbReference>
<dbReference type="GO" id="GO:0005737">
    <property type="term" value="C:cytoplasm"/>
    <property type="evidence" value="ECO:0007669"/>
    <property type="project" value="TreeGrafter"/>
</dbReference>
<keyword evidence="3 14" id="KW-0723">Serine/threonine-protein kinase</keyword>
<dbReference type="InterPro" id="IPR011009">
    <property type="entry name" value="Kinase-like_dom_sf"/>
</dbReference>
<evidence type="ECO:0000256" key="3">
    <source>
        <dbReference type="ARBA" id="ARBA00022527"/>
    </source>
</evidence>
<dbReference type="Gene3D" id="1.10.510.10">
    <property type="entry name" value="Transferase(Phosphotransferase) domain 1"/>
    <property type="match status" value="1"/>
</dbReference>
<organism evidence="14 15">
    <name type="scientific">Trichosporon asahii var. asahii (strain ATCC 90039 / CBS 2479 / JCM 2466 / KCTC 7840 / NBRC 103889/ NCYC 2677 / UAMH 7654)</name>
    <name type="common">Yeast</name>
    <dbReference type="NCBI Taxonomy" id="1186058"/>
    <lineage>
        <taxon>Eukaryota</taxon>
        <taxon>Fungi</taxon>
        <taxon>Dikarya</taxon>
        <taxon>Basidiomycota</taxon>
        <taxon>Agaricomycotina</taxon>
        <taxon>Tremellomycetes</taxon>
        <taxon>Trichosporonales</taxon>
        <taxon>Trichosporonaceae</taxon>
        <taxon>Trichosporon</taxon>
    </lineage>
</organism>
<dbReference type="VEuPathDB" id="FungiDB:A1Q1_01172"/>
<dbReference type="EMBL" id="ALBS01000161">
    <property type="protein sequence ID" value="EJT49674.1"/>
    <property type="molecule type" value="Genomic_DNA"/>
</dbReference>
<comment type="caution">
    <text evidence="14">The sequence shown here is derived from an EMBL/GenBank/DDBJ whole genome shotgun (WGS) entry which is preliminary data.</text>
</comment>
<dbReference type="Gene3D" id="1.10.12.70">
    <property type="match status" value="1"/>
</dbReference>
<feature type="domain" description="Protein kinase" evidence="13">
    <location>
        <begin position="19"/>
        <end position="269"/>
    </location>
</feature>
<dbReference type="Gene3D" id="3.30.200.20">
    <property type="entry name" value="Phosphorylase Kinase, domain 1"/>
    <property type="match status" value="1"/>
</dbReference>
<dbReference type="GO" id="GO:0005524">
    <property type="term" value="F:ATP binding"/>
    <property type="evidence" value="ECO:0007669"/>
    <property type="project" value="UniProtKB-UniRule"/>
</dbReference>
<evidence type="ECO:0000256" key="10">
    <source>
        <dbReference type="PROSITE-ProRule" id="PRU10141"/>
    </source>
</evidence>
<evidence type="ECO:0000256" key="2">
    <source>
        <dbReference type="ARBA" id="ARBA00012513"/>
    </source>
</evidence>
<proteinExistence type="inferred from homology"/>
<feature type="region of interest" description="Disordered" evidence="12">
    <location>
        <begin position="290"/>
        <end position="371"/>
    </location>
</feature>
<sequence>MQSYKHGMTSQGPDPELYYVKQNRIGKGSFGEVYRGYDRRTTLPVAIKIIDLESAEDEIDDIQQEIQILGQLDSDCITRYYGSFLKGSHLWIIMEYCAGGSCSDLMKAGSFKEEYIAILLRELLRGLEYLHGEGKLHRDIKAANILLTANGDVKLADFGVSGQLTATMTKKNTFVGTPYWMSPEVIKQSGYDHKADIWSLGITAIELAEGEPPYASLHPMKVLFLIPKNPPPELSERYSKPFRDFVNLCLQRDPRMRPSAKDLLKHKFIRTARKASYLTELVERHEKWKAEGGLKPEEPREQMSQEPGFGPAGDDMWDSTMSRASRPLPSPGTMPMPGQSPVTGLPPGQTTPTLPGHASNIPSHARMTSQQTLPAVDHQEPYTDTMQRATPARDPDHMVSSMAQQMQQMAVQMPMPPHGVPAQMHHPAVQHSPHMGGHGSMASMPSMPSMASMATVQQQHHEDEDEDSMLENVIVPAIGSLAARIPNDEAARIVLERLKSAFEAAERQIPGVTSAFVLEIVENVEQVDEQQEYAQ</sequence>
<feature type="compositionally biased region" description="Basic and acidic residues" evidence="12">
    <location>
        <begin position="290"/>
        <end position="303"/>
    </location>
</feature>
<dbReference type="KEGG" id="tasa:A1Q1_01172"/>
<evidence type="ECO:0000313" key="14">
    <source>
        <dbReference type="EMBL" id="EJT49674.1"/>
    </source>
</evidence>
<dbReference type="EC" id="2.7.11.1" evidence="2"/>
<feature type="coiled-coil region" evidence="11">
    <location>
        <begin position="45"/>
        <end position="72"/>
    </location>
</feature>
<evidence type="ECO:0000256" key="7">
    <source>
        <dbReference type="ARBA" id="ARBA00022840"/>
    </source>
</evidence>
<dbReference type="InterPro" id="IPR046409">
    <property type="entry name" value="PDC10_dimerisation_sf"/>
</dbReference>
<comment type="catalytic activity">
    <reaction evidence="9">
        <text>L-seryl-[protein] + ATP = O-phospho-L-seryl-[protein] + ADP + H(+)</text>
        <dbReference type="Rhea" id="RHEA:17989"/>
        <dbReference type="Rhea" id="RHEA-COMP:9863"/>
        <dbReference type="Rhea" id="RHEA-COMP:11604"/>
        <dbReference type="ChEBI" id="CHEBI:15378"/>
        <dbReference type="ChEBI" id="CHEBI:29999"/>
        <dbReference type="ChEBI" id="CHEBI:30616"/>
        <dbReference type="ChEBI" id="CHEBI:83421"/>
        <dbReference type="ChEBI" id="CHEBI:456216"/>
        <dbReference type="EC" id="2.7.11.1"/>
    </reaction>
</comment>
<dbReference type="HOGENOM" id="CLU_000288_63_23_1"/>
<dbReference type="PANTHER" id="PTHR48012">
    <property type="entry name" value="STERILE20-LIKE KINASE, ISOFORM B-RELATED"/>
    <property type="match status" value="1"/>
</dbReference>
<feature type="compositionally biased region" description="Low complexity" evidence="12">
    <location>
        <begin position="343"/>
        <end position="356"/>
    </location>
</feature>
<keyword evidence="4" id="KW-0808">Transferase</keyword>
<evidence type="ECO:0000256" key="5">
    <source>
        <dbReference type="ARBA" id="ARBA00022741"/>
    </source>
</evidence>
<dbReference type="AlphaFoldDB" id="J6EYE6"/>
<comment type="catalytic activity">
    <reaction evidence="8">
        <text>L-threonyl-[protein] + ATP = O-phospho-L-threonyl-[protein] + ADP + H(+)</text>
        <dbReference type="Rhea" id="RHEA:46608"/>
        <dbReference type="Rhea" id="RHEA-COMP:11060"/>
        <dbReference type="Rhea" id="RHEA-COMP:11605"/>
        <dbReference type="ChEBI" id="CHEBI:15378"/>
        <dbReference type="ChEBI" id="CHEBI:30013"/>
        <dbReference type="ChEBI" id="CHEBI:30616"/>
        <dbReference type="ChEBI" id="CHEBI:61977"/>
        <dbReference type="ChEBI" id="CHEBI:456216"/>
        <dbReference type="EC" id="2.7.11.1"/>
    </reaction>
</comment>
<evidence type="ECO:0000256" key="1">
    <source>
        <dbReference type="ARBA" id="ARBA00008874"/>
    </source>
</evidence>
<evidence type="ECO:0000256" key="12">
    <source>
        <dbReference type="SAM" id="MobiDB-lite"/>
    </source>
</evidence>
<keyword evidence="5 10" id="KW-0547">Nucleotide-binding</keyword>
<name>J6EYE6_TRIAS</name>
<dbReference type="InterPro" id="IPR017441">
    <property type="entry name" value="Protein_kinase_ATP_BS"/>
</dbReference>
<keyword evidence="7 10" id="KW-0067">ATP-binding</keyword>
<keyword evidence="11" id="KW-0175">Coiled coil</keyword>
<dbReference type="RefSeq" id="XP_014180922.1">
    <property type="nucleotide sequence ID" value="XM_014325447.1"/>
</dbReference>
<protein>
    <recommendedName>
        <fullName evidence="2">non-specific serine/threonine protein kinase</fullName>
        <ecNumber evidence="2">2.7.11.1</ecNumber>
    </recommendedName>
</protein>
<reference evidence="14 15" key="1">
    <citation type="journal article" date="2012" name="Eukaryot. Cell">
        <title>Draft genome sequence of CBS 2479, the standard type strain of Trichosporon asahii.</title>
        <authorList>
            <person name="Yang R.Y."/>
            <person name="Li H.T."/>
            <person name="Zhu H."/>
            <person name="Zhou G.P."/>
            <person name="Wang M."/>
            <person name="Wang L."/>
        </authorList>
    </citation>
    <scope>NUCLEOTIDE SEQUENCE [LARGE SCALE GENOMIC DNA]</scope>
    <source>
        <strain evidence="15">ATCC 90039 / CBS 2479 / JCM 2466 / KCTC 7840 / NCYC 2677 / UAMH 7654</strain>
    </source>
</reference>
<evidence type="ECO:0000256" key="4">
    <source>
        <dbReference type="ARBA" id="ARBA00022679"/>
    </source>
</evidence>
<dbReference type="PROSITE" id="PS50011">
    <property type="entry name" value="PROTEIN_KINASE_DOM"/>
    <property type="match status" value="1"/>
</dbReference>
<keyword evidence="6 14" id="KW-0418">Kinase</keyword>
<dbReference type="Proteomes" id="UP000002748">
    <property type="component" value="Unassembled WGS sequence"/>
</dbReference>
<dbReference type="InterPro" id="IPR000719">
    <property type="entry name" value="Prot_kinase_dom"/>
</dbReference>
<dbReference type="InterPro" id="IPR050629">
    <property type="entry name" value="STE20/SPS1-PAK"/>
</dbReference>
<evidence type="ECO:0000256" key="11">
    <source>
        <dbReference type="SAM" id="Coils"/>
    </source>
</evidence>
<dbReference type="SMART" id="SM00220">
    <property type="entry name" value="S_TKc"/>
    <property type="match status" value="1"/>
</dbReference>
<evidence type="ECO:0000313" key="15">
    <source>
        <dbReference type="Proteomes" id="UP000002748"/>
    </source>
</evidence>
<dbReference type="OrthoDB" id="248923at2759"/>
<dbReference type="Pfam" id="PF00069">
    <property type="entry name" value="Pkinase"/>
    <property type="match status" value="1"/>
</dbReference>
<comment type="similarity">
    <text evidence="1">Belongs to the protein kinase superfamily. STE Ser/Thr protein kinase family. STE20 subfamily.</text>
</comment>
<dbReference type="SUPFAM" id="SSF56112">
    <property type="entry name" value="Protein kinase-like (PK-like)"/>
    <property type="match status" value="1"/>
</dbReference>
<accession>J6EYE6</accession>
<evidence type="ECO:0000256" key="9">
    <source>
        <dbReference type="ARBA" id="ARBA00048679"/>
    </source>
</evidence>
<gene>
    <name evidence="14" type="ORF">A1Q1_01172</name>
</gene>
<feature type="binding site" evidence="10">
    <location>
        <position position="48"/>
    </location>
    <ligand>
        <name>ATP</name>
        <dbReference type="ChEBI" id="CHEBI:30616"/>
    </ligand>
</feature>
<dbReference type="CDD" id="cd06609">
    <property type="entry name" value="STKc_MST3_like"/>
    <property type="match status" value="1"/>
</dbReference>
<feature type="compositionally biased region" description="Polar residues" evidence="12">
    <location>
        <begin position="360"/>
        <end position="371"/>
    </location>
</feature>
<evidence type="ECO:0000256" key="6">
    <source>
        <dbReference type="ARBA" id="ARBA00022777"/>
    </source>
</evidence>